<feature type="compositionally biased region" description="Low complexity" evidence="1">
    <location>
        <begin position="830"/>
        <end position="842"/>
    </location>
</feature>
<evidence type="ECO:0000313" key="3">
    <source>
        <dbReference type="Ensembl" id="ENSPNYP00000006090.1"/>
    </source>
</evidence>
<dbReference type="STRING" id="303518.ENSPNYP00000006090"/>
<keyword evidence="2" id="KW-1133">Transmembrane helix</keyword>
<dbReference type="RefSeq" id="XP_005752623.1">
    <property type="nucleotide sequence ID" value="XM_005752566.1"/>
</dbReference>
<dbReference type="InterPro" id="IPR051994">
    <property type="entry name" value="WW_domain-binding"/>
</dbReference>
<evidence type="ECO:0000256" key="1">
    <source>
        <dbReference type="SAM" id="MobiDB-lite"/>
    </source>
</evidence>
<feature type="transmembrane region" description="Helical" evidence="2">
    <location>
        <begin position="48"/>
        <end position="66"/>
    </location>
</feature>
<gene>
    <name evidence="5" type="primary">LOC102203518</name>
</gene>
<reference evidence="3" key="1">
    <citation type="submission" date="2023-09" db="UniProtKB">
        <authorList>
            <consortium name="Ensembl"/>
        </authorList>
    </citation>
    <scope>IDENTIFICATION</scope>
</reference>
<evidence type="ECO:0000313" key="4">
    <source>
        <dbReference type="Proteomes" id="UP000695023"/>
    </source>
</evidence>
<evidence type="ECO:0000256" key="2">
    <source>
        <dbReference type="SAM" id="Phobius"/>
    </source>
</evidence>
<dbReference type="InterPro" id="IPR021684">
    <property type="entry name" value="WBP1-like"/>
</dbReference>
<feature type="region of interest" description="Disordered" evidence="1">
    <location>
        <begin position="690"/>
        <end position="846"/>
    </location>
</feature>
<feature type="compositionally biased region" description="Basic and acidic residues" evidence="1">
    <location>
        <begin position="794"/>
        <end position="816"/>
    </location>
</feature>
<protein>
    <submittedName>
        <fullName evidence="3 5">Mucin-2-like</fullName>
    </submittedName>
</protein>
<dbReference type="Proteomes" id="UP000695023">
    <property type="component" value="Unplaced"/>
</dbReference>
<evidence type="ECO:0000313" key="5">
    <source>
        <dbReference type="RefSeq" id="XP_005752623.1"/>
    </source>
</evidence>
<keyword evidence="2" id="KW-0472">Membrane</keyword>
<accession>A0A3B4F675</accession>
<keyword evidence="4" id="KW-1185">Reference proteome</keyword>
<keyword evidence="2" id="KW-0812">Transmembrane</keyword>
<dbReference type="Ensembl" id="ENSPNYT00000006242.1">
    <property type="protein sequence ID" value="ENSPNYP00000006090.1"/>
    <property type="gene ID" value="ENSPNYG00000004695.1"/>
</dbReference>
<feature type="compositionally biased region" description="Acidic residues" evidence="1">
    <location>
        <begin position="782"/>
        <end position="793"/>
    </location>
</feature>
<dbReference type="OrthoDB" id="9907279at2759"/>
<feature type="region of interest" description="Disordered" evidence="1">
    <location>
        <begin position="380"/>
        <end position="405"/>
    </location>
</feature>
<dbReference type="AlphaFoldDB" id="A0A3B4F675"/>
<dbReference type="PANTHER" id="PTHR16209:SF5">
    <property type="entry name" value="WW DOMAIN-BINDING PROTEIN 1"/>
    <property type="match status" value="1"/>
</dbReference>
<dbReference type="Pfam" id="PF11669">
    <property type="entry name" value="WBP-1"/>
    <property type="match status" value="1"/>
</dbReference>
<feature type="compositionally biased region" description="Low complexity" evidence="1">
    <location>
        <begin position="384"/>
        <end position="396"/>
    </location>
</feature>
<reference evidence="5" key="2">
    <citation type="submission" date="2025-04" db="UniProtKB">
        <authorList>
            <consortium name="RefSeq"/>
        </authorList>
    </citation>
    <scope>IDENTIFICATION</scope>
</reference>
<dbReference type="PANTHER" id="PTHR16209">
    <property type="entry name" value="VESICULAR, OVEREXPRESSED IN CANCER, PROSURVIVAL PROTEIN 1"/>
    <property type="match status" value="1"/>
</dbReference>
<feature type="compositionally biased region" description="Low complexity" evidence="1">
    <location>
        <begin position="646"/>
        <end position="661"/>
    </location>
</feature>
<feature type="compositionally biased region" description="Acidic residues" evidence="1">
    <location>
        <begin position="737"/>
        <end position="758"/>
    </location>
</feature>
<organism evidence="3">
    <name type="scientific">Pundamilia nyererei</name>
    <dbReference type="NCBI Taxonomy" id="303518"/>
    <lineage>
        <taxon>Eukaryota</taxon>
        <taxon>Metazoa</taxon>
        <taxon>Chordata</taxon>
        <taxon>Craniata</taxon>
        <taxon>Vertebrata</taxon>
        <taxon>Euteleostomi</taxon>
        <taxon>Actinopterygii</taxon>
        <taxon>Neopterygii</taxon>
        <taxon>Teleostei</taxon>
        <taxon>Neoteleostei</taxon>
        <taxon>Acanthomorphata</taxon>
        <taxon>Ovalentaria</taxon>
        <taxon>Cichlomorphae</taxon>
        <taxon>Cichliformes</taxon>
        <taxon>Cichlidae</taxon>
        <taxon>African cichlids</taxon>
        <taxon>Pseudocrenilabrinae</taxon>
        <taxon>Haplochromini</taxon>
        <taxon>Pundamilia</taxon>
    </lineage>
</organism>
<feature type="region of interest" description="Disordered" evidence="1">
    <location>
        <begin position="646"/>
        <end position="672"/>
    </location>
</feature>
<proteinExistence type="predicted"/>
<feature type="compositionally biased region" description="Polar residues" evidence="1">
    <location>
        <begin position="710"/>
        <end position="722"/>
    </location>
</feature>
<name>A0A3B4F675_9CICH</name>
<feature type="compositionally biased region" description="Low complexity" evidence="1">
    <location>
        <begin position="690"/>
        <end position="709"/>
    </location>
</feature>
<dbReference type="GeneTree" id="ENSGT00950000183109"/>
<sequence>MEYHSGGSQPLLGRPRYCPGASVNGGYLCETGHCCGETGCCTYYYELWWFWLLWTVLILFSCCCAYRHRRAKLRVQQQQRQREISLLAYHGANSYPSSMLDLSFLASLKLPSYEEVAAQPSTPPPPYSSVFTTPRYPQPPRTADPHLLTQHGPLLHRPHSDGPSSLSSDNSSSCSCDSCCPSSPCSSSLSAPITYETDTSHASTPSEATPLTLDVTMETISAAATYLNSNETQVASERMVLDVADVSGAGAHTAVATNSSVSNQTVTVAVVTRAASPQPPPSPGFQLTLPVGTTSPIKQQLDIAPCTPIVSTCSSSTLPSPNVVDTALPSIQIIQSPAMDTNTVQNDTPKIPLMSRPPTPTASDSSITIKSLETLNLTRTFDTVSSPNSPASVPSPDAGRTLSPIASSVSGCLTPDPTLVPIPSPTKLTQSPVQEPTKLTQSPVQEHTKFTQGQEPQSLFLKLTQPPDLVTSDHILLPNPQHKAGVVADSPVNSLLSPRHANLALVTDAAPTLPILTQCQNLELSPGSGLVEGHPSPGSHLSQHLGSIAVSTSCLDSTAETDHSGHSLVPPRLSEFDHIPPLPSNAQACFSSGSCSGFELRPGAGSESEPLSTPTPLLTFSEQVSTASPCPAITIESESSYATCQSPLATLSPSSPPSLSTSPPPPLTLQALSSTSLPAPALLLDPLTAFHQSDKGGSSSGHASSLSPSPRATQSPPKQTLFSPCVDVFEPGPPSWENEDEDQEEKDNDEDDDEDMGADESQYRHRRLTGDSGIEVCRCRVEEEDEEEEEEEEGGRRGNGGERDKRNSDSDLHDSVDCPARGQVTTEEGLTLCTPTATTTPTSEDSGEVVIVMETV</sequence>
<dbReference type="GeneID" id="102203518"/>
<feature type="region of interest" description="Disordered" evidence="1">
    <location>
        <begin position="117"/>
        <end position="168"/>
    </location>
</feature>